<dbReference type="InterPro" id="IPR036047">
    <property type="entry name" value="F-box-like_dom_sf"/>
</dbReference>
<name>A0A8H6XZ89_9AGAR</name>
<dbReference type="Proteomes" id="UP000623467">
    <property type="component" value="Unassembled WGS sequence"/>
</dbReference>
<evidence type="ECO:0000313" key="1">
    <source>
        <dbReference type="EMBL" id="KAF7349484.1"/>
    </source>
</evidence>
<dbReference type="SUPFAM" id="SSF81383">
    <property type="entry name" value="F-box domain"/>
    <property type="match status" value="1"/>
</dbReference>
<sequence>MAHSVHHESTSTALLLSGVPVPLDIILCIFACCDIASVVSVAQTCRDLHGLAFTKIVWLDLLDDLRRRMILDRNCTPDLQILSMAEMIGVVKRLNTGPQTWSPGELDSVAEMSRRITLDPAIKQEDSYRNITKLLRSGRYVLFTNSGRLECWSVVGGILVWTHTSAIQDIEVHEFTAEETETNVTIMLCIRTSPNNAANWNYVEMVNLDFQTGTHTSLFIARGPDSEHNNVFSDPAICGALAVVRMAVDLGENLHMIVNWEENLYFILDGVNGDPELPLYVALFPGHLLLNEGGDQLYLISGDGLQTYWAPTIGPAGPAPSSLVSVEDVPRLSTFDAFEDEDFGEVYVHKSVIRAGDYSVWIYGTNHVDKPALLSYRLSFSTNGEHEWYRRTGSVVEPEDLGAFAQFVTYCGHRVYTGSYQAPVYTILSAASTSPGTVRVALPQIAGGQHVDIAPYSGALTYSTDSAVVIEYYQ</sequence>
<gene>
    <name evidence="1" type="ORF">MSAN_01738700</name>
</gene>
<comment type="caution">
    <text evidence="1">The sequence shown here is derived from an EMBL/GenBank/DDBJ whole genome shotgun (WGS) entry which is preliminary data.</text>
</comment>
<proteinExistence type="predicted"/>
<accession>A0A8H6XZ89</accession>
<dbReference type="OrthoDB" id="3059289at2759"/>
<dbReference type="EMBL" id="JACAZH010000016">
    <property type="protein sequence ID" value="KAF7349484.1"/>
    <property type="molecule type" value="Genomic_DNA"/>
</dbReference>
<protein>
    <recommendedName>
        <fullName evidence="3">F-box domain-containing protein</fullName>
    </recommendedName>
</protein>
<organism evidence="1 2">
    <name type="scientific">Mycena sanguinolenta</name>
    <dbReference type="NCBI Taxonomy" id="230812"/>
    <lineage>
        <taxon>Eukaryota</taxon>
        <taxon>Fungi</taxon>
        <taxon>Dikarya</taxon>
        <taxon>Basidiomycota</taxon>
        <taxon>Agaricomycotina</taxon>
        <taxon>Agaricomycetes</taxon>
        <taxon>Agaricomycetidae</taxon>
        <taxon>Agaricales</taxon>
        <taxon>Marasmiineae</taxon>
        <taxon>Mycenaceae</taxon>
        <taxon>Mycena</taxon>
    </lineage>
</organism>
<dbReference type="AlphaFoldDB" id="A0A8H6XZ89"/>
<keyword evidence="2" id="KW-1185">Reference proteome</keyword>
<evidence type="ECO:0008006" key="3">
    <source>
        <dbReference type="Google" id="ProtNLM"/>
    </source>
</evidence>
<evidence type="ECO:0000313" key="2">
    <source>
        <dbReference type="Proteomes" id="UP000623467"/>
    </source>
</evidence>
<reference evidence="1" key="1">
    <citation type="submission" date="2020-05" db="EMBL/GenBank/DDBJ databases">
        <title>Mycena genomes resolve the evolution of fungal bioluminescence.</title>
        <authorList>
            <person name="Tsai I.J."/>
        </authorList>
    </citation>
    <scope>NUCLEOTIDE SEQUENCE</scope>
    <source>
        <strain evidence="1">160909Yilan</strain>
    </source>
</reference>